<dbReference type="AlphaFoldDB" id="A0AAD8QBI3"/>
<keyword evidence="3" id="KW-1185">Reference proteome</keyword>
<proteinExistence type="predicted"/>
<accession>A0AAD8QBI3</accession>
<comment type="caution">
    <text evidence="2">The sequence shown here is derived from an EMBL/GenBank/DDBJ whole genome shotgun (WGS) entry which is preliminary data.</text>
</comment>
<feature type="transmembrane region" description="Helical" evidence="1">
    <location>
        <begin position="12"/>
        <end position="33"/>
    </location>
</feature>
<name>A0AAD8QBI3_9PEZI</name>
<feature type="transmembrane region" description="Helical" evidence="1">
    <location>
        <begin position="45"/>
        <end position="69"/>
    </location>
</feature>
<keyword evidence="1" id="KW-0812">Transmembrane</keyword>
<dbReference type="EMBL" id="JAHLJV010000005">
    <property type="protein sequence ID" value="KAK1598243.1"/>
    <property type="molecule type" value="Genomic_DNA"/>
</dbReference>
<keyword evidence="1" id="KW-0472">Membrane</keyword>
<sequence length="101" mass="11371">MVLQKDLPLKDRVASSYLSAVLLGGRSVMPQLWAVFEPWHVSASALFSINLVSLCFSVGSLHVVFRVMLGQESERWPSTDFLPFLTRYCFVFTFVSAHTSN</sequence>
<evidence type="ECO:0000313" key="3">
    <source>
        <dbReference type="Proteomes" id="UP001230504"/>
    </source>
</evidence>
<organism evidence="2 3">
    <name type="scientific">Colletotrichum navitas</name>
    <dbReference type="NCBI Taxonomy" id="681940"/>
    <lineage>
        <taxon>Eukaryota</taxon>
        <taxon>Fungi</taxon>
        <taxon>Dikarya</taxon>
        <taxon>Ascomycota</taxon>
        <taxon>Pezizomycotina</taxon>
        <taxon>Sordariomycetes</taxon>
        <taxon>Hypocreomycetidae</taxon>
        <taxon>Glomerellales</taxon>
        <taxon>Glomerellaceae</taxon>
        <taxon>Colletotrichum</taxon>
        <taxon>Colletotrichum graminicola species complex</taxon>
    </lineage>
</organism>
<evidence type="ECO:0000256" key="1">
    <source>
        <dbReference type="SAM" id="Phobius"/>
    </source>
</evidence>
<gene>
    <name evidence="2" type="ORF">LY79DRAFT_538584</name>
</gene>
<dbReference type="Proteomes" id="UP001230504">
    <property type="component" value="Unassembled WGS sequence"/>
</dbReference>
<evidence type="ECO:0000313" key="2">
    <source>
        <dbReference type="EMBL" id="KAK1598243.1"/>
    </source>
</evidence>
<protein>
    <submittedName>
        <fullName evidence="2">Uncharacterized protein</fullName>
    </submittedName>
</protein>
<dbReference type="RefSeq" id="XP_060418948.1">
    <property type="nucleotide sequence ID" value="XM_060556757.1"/>
</dbReference>
<reference evidence="2" key="1">
    <citation type="submission" date="2021-06" db="EMBL/GenBank/DDBJ databases">
        <title>Comparative genomics, transcriptomics and evolutionary studies reveal genomic signatures of adaptation to plant cell wall in hemibiotrophic fungi.</title>
        <authorList>
            <consortium name="DOE Joint Genome Institute"/>
            <person name="Baroncelli R."/>
            <person name="Diaz J.F."/>
            <person name="Benocci T."/>
            <person name="Peng M."/>
            <person name="Battaglia E."/>
            <person name="Haridas S."/>
            <person name="Andreopoulos W."/>
            <person name="Labutti K."/>
            <person name="Pangilinan J."/>
            <person name="Floch G.L."/>
            <person name="Makela M.R."/>
            <person name="Henrissat B."/>
            <person name="Grigoriev I.V."/>
            <person name="Crouch J.A."/>
            <person name="De Vries R.P."/>
            <person name="Sukno S.A."/>
            <person name="Thon M.R."/>
        </authorList>
    </citation>
    <scope>NUCLEOTIDE SEQUENCE</scope>
    <source>
        <strain evidence="2">CBS 125086</strain>
    </source>
</reference>
<keyword evidence="1" id="KW-1133">Transmembrane helix</keyword>
<dbReference type="GeneID" id="85440997"/>